<comment type="caution">
    <text evidence="3">The sequence shown here is derived from an EMBL/GenBank/DDBJ whole genome shotgun (WGS) entry which is preliminary data.</text>
</comment>
<accession>A0A6B0SEH6</accession>
<dbReference type="GO" id="GO:0016747">
    <property type="term" value="F:acyltransferase activity, transferring groups other than amino-acyl groups"/>
    <property type="evidence" value="ECO:0007669"/>
    <property type="project" value="InterPro"/>
</dbReference>
<feature type="domain" description="N-acetyltransferase" evidence="2">
    <location>
        <begin position="43"/>
        <end position="133"/>
    </location>
</feature>
<dbReference type="AlphaFoldDB" id="A0A6B0SEH6"/>
<dbReference type="RefSeq" id="WP_325063909.1">
    <property type="nucleotide sequence ID" value="NZ_WUUU01000004.1"/>
</dbReference>
<evidence type="ECO:0000256" key="1">
    <source>
        <dbReference type="SAM" id="MobiDB-lite"/>
    </source>
</evidence>
<evidence type="ECO:0000313" key="4">
    <source>
        <dbReference type="Proteomes" id="UP000471521"/>
    </source>
</evidence>
<proteinExistence type="predicted"/>
<dbReference type="SUPFAM" id="SSF55729">
    <property type="entry name" value="Acyl-CoA N-acyltransferases (Nat)"/>
    <property type="match status" value="1"/>
</dbReference>
<name>A0A6B0SEH6_9EURY</name>
<dbReference type="Gene3D" id="3.40.630.30">
    <property type="match status" value="1"/>
</dbReference>
<dbReference type="CDD" id="cd04301">
    <property type="entry name" value="NAT_SF"/>
    <property type="match status" value="1"/>
</dbReference>
<keyword evidence="3" id="KW-0808">Transferase</keyword>
<dbReference type="Pfam" id="PF00583">
    <property type="entry name" value="Acetyltransf_1"/>
    <property type="match status" value="1"/>
</dbReference>
<sequence length="192" mass="21177">MQYAVLGGPDDGPTLKLDWRRFSYAGKFVMSNTGKAIAYEGTPLAERDDWPPEARDADEPTTDVVAAVSFNDDRTDARTAWLRYVTVRDGRRGDGVGAHLCAFAADRLLADHDRVKIAVNNPFAYEALHKAGFGFTGEETGIAELVLQRPAEDREAAYQAGLDRYRGRDRSEEEAAFLTRKADASPPPRLDA</sequence>
<protein>
    <submittedName>
        <fullName evidence="3">GNAT family N-acetyltransferase</fullName>
    </submittedName>
</protein>
<dbReference type="EMBL" id="WUUU01000004">
    <property type="protein sequence ID" value="MXR19377.1"/>
    <property type="molecule type" value="Genomic_DNA"/>
</dbReference>
<organism evidence="3 4">
    <name type="scientific">Halobacterium bonnevillei</name>
    <dbReference type="NCBI Taxonomy" id="2692200"/>
    <lineage>
        <taxon>Archaea</taxon>
        <taxon>Methanobacteriati</taxon>
        <taxon>Methanobacteriota</taxon>
        <taxon>Stenosarchaea group</taxon>
        <taxon>Halobacteria</taxon>
        <taxon>Halobacteriales</taxon>
        <taxon>Halobacteriaceae</taxon>
        <taxon>Halobacterium</taxon>
    </lineage>
</organism>
<dbReference type="InterPro" id="IPR000182">
    <property type="entry name" value="GNAT_dom"/>
</dbReference>
<reference evidence="3 4" key="1">
    <citation type="submission" date="2019-12" db="EMBL/GenBank/DDBJ databases">
        <title>Isolation and characterization of three novel carbon monoxide-oxidizing members of Halobacteria from salione crusts and soils.</title>
        <authorList>
            <person name="Myers M.R."/>
            <person name="King G.M."/>
        </authorList>
    </citation>
    <scope>NUCLEOTIDE SEQUENCE [LARGE SCALE GENOMIC DNA]</scope>
    <source>
        <strain evidence="3 4">PCN9</strain>
    </source>
</reference>
<evidence type="ECO:0000313" key="3">
    <source>
        <dbReference type="EMBL" id="MXR19377.1"/>
    </source>
</evidence>
<gene>
    <name evidence="3" type="ORF">GRX66_01680</name>
</gene>
<evidence type="ECO:0000259" key="2">
    <source>
        <dbReference type="Pfam" id="PF00583"/>
    </source>
</evidence>
<dbReference type="Proteomes" id="UP000471521">
    <property type="component" value="Unassembled WGS sequence"/>
</dbReference>
<feature type="compositionally biased region" description="Basic and acidic residues" evidence="1">
    <location>
        <begin position="163"/>
        <end position="173"/>
    </location>
</feature>
<feature type="region of interest" description="Disordered" evidence="1">
    <location>
        <begin position="162"/>
        <end position="192"/>
    </location>
</feature>
<dbReference type="InterPro" id="IPR016181">
    <property type="entry name" value="Acyl_CoA_acyltransferase"/>
</dbReference>
<keyword evidence="4" id="KW-1185">Reference proteome</keyword>